<protein>
    <submittedName>
        <fullName evidence="3">Uncharacterized protein</fullName>
    </submittedName>
</protein>
<accession>A0A9X6RNE2</accession>
<keyword evidence="4" id="KW-1185">Reference proteome</keyword>
<proteinExistence type="predicted"/>
<sequence length="196" mass="20823">MAISSISLILLSCSVVVSHSRSFPAVSPSTSCGRSSHPLHRRRSAGPRRSRNAGTSAPDSAPPWPVKADGEELLAPVQQLALPVQQTSNNGWGSQPAVQQSLAAPIQQQLIPQPIVQTARRSRPTIRMGISAGSRTSRHSSGTGTGGSGTCCDQLRLGIWRKIGSVATSVRFSSSRSFLLFSLKREFSKHSVNIAS</sequence>
<evidence type="ECO:0000313" key="3">
    <source>
        <dbReference type="EMBL" id="OWA53917.1"/>
    </source>
</evidence>
<evidence type="ECO:0000313" key="4">
    <source>
        <dbReference type="Proteomes" id="UP000192578"/>
    </source>
</evidence>
<feature type="compositionally biased region" description="Basic residues" evidence="1">
    <location>
        <begin position="37"/>
        <end position="51"/>
    </location>
</feature>
<name>A0A9X6RNE2_HYPEX</name>
<gene>
    <name evidence="3" type="ORF">BV898_18339</name>
</gene>
<feature type="region of interest" description="Disordered" evidence="1">
    <location>
        <begin position="23"/>
        <end position="67"/>
    </location>
</feature>
<evidence type="ECO:0000256" key="1">
    <source>
        <dbReference type="SAM" id="MobiDB-lite"/>
    </source>
</evidence>
<dbReference type="Proteomes" id="UP000192578">
    <property type="component" value="Unassembled WGS sequence"/>
</dbReference>
<comment type="caution">
    <text evidence="3">The sequence shown here is derived from an EMBL/GenBank/DDBJ whole genome shotgun (WGS) entry which is preliminary data.</text>
</comment>
<organism evidence="3 4">
    <name type="scientific">Hypsibius exemplaris</name>
    <name type="common">Freshwater tardigrade</name>
    <dbReference type="NCBI Taxonomy" id="2072580"/>
    <lineage>
        <taxon>Eukaryota</taxon>
        <taxon>Metazoa</taxon>
        <taxon>Ecdysozoa</taxon>
        <taxon>Tardigrada</taxon>
        <taxon>Eutardigrada</taxon>
        <taxon>Parachela</taxon>
        <taxon>Hypsibioidea</taxon>
        <taxon>Hypsibiidae</taxon>
        <taxon>Hypsibius</taxon>
    </lineage>
</organism>
<feature type="chain" id="PRO_5040951657" evidence="2">
    <location>
        <begin position="21"/>
        <end position="196"/>
    </location>
</feature>
<feature type="signal peptide" evidence="2">
    <location>
        <begin position="1"/>
        <end position="20"/>
    </location>
</feature>
<reference evidence="4" key="1">
    <citation type="submission" date="2017-01" db="EMBL/GenBank/DDBJ databases">
        <title>Comparative genomics of anhydrobiosis in the tardigrade Hypsibius dujardini.</title>
        <authorList>
            <person name="Yoshida Y."/>
            <person name="Koutsovoulos G."/>
            <person name="Laetsch D."/>
            <person name="Stevens L."/>
            <person name="Kumar S."/>
            <person name="Horikawa D."/>
            <person name="Ishino K."/>
            <person name="Komine S."/>
            <person name="Tomita M."/>
            <person name="Blaxter M."/>
            <person name="Arakawa K."/>
        </authorList>
    </citation>
    <scope>NUCLEOTIDE SEQUENCE [LARGE SCALE GENOMIC DNA]</scope>
    <source>
        <strain evidence="4">Z151</strain>
    </source>
</reference>
<evidence type="ECO:0000256" key="2">
    <source>
        <dbReference type="SAM" id="SignalP"/>
    </source>
</evidence>
<keyword evidence="2" id="KW-0732">Signal</keyword>
<dbReference type="EMBL" id="MTYJ01000356">
    <property type="protein sequence ID" value="OWA53917.1"/>
    <property type="molecule type" value="Genomic_DNA"/>
</dbReference>
<dbReference type="AlphaFoldDB" id="A0A9X6RNE2"/>